<gene>
    <name evidence="1" type="ORF">HOP40_13405</name>
</gene>
<organism evidence="1 2">
    <name type="scientific">Pseudonocardia broussonetiae</name>
    <dbReference type="NCBI Taxonomy" id="2736640"/>
    <lineage>
        <taxon>Bacteria</taxon>
        <taxon>Bacillati</taxon>
        <taxon>Actinomycetota</taxon>
        <taxon>Actinomycetes</taxon>
        <taxon>Pseudonocardiales</taxon>
        <taxon>Pseudonocardiaceae</taxon>
        <taxon>Pseudonocardia</taxon>
    </lineage>
</organism>
<evidence type="ECO:0000313" key="2">
    <source>
        <dbReference type="Proteomes" id="UP000505377"/>
    </source>
</evidence>
<dbReference type="Proteomes" id="UP000505377">
    <property type="component" value="Chromosome"/>
</dbReference>
<name>A0A6M6JHQ1_9PSEU</name>
<protein>
    <submittedName>
        <fullName evidence="1">Uncharacterized protein</fullName>
    </submittedName>
</protein>
<dbReference type="RefSeq" id="WP_172158308.1">
    <property type="nucleotide sequence ID" value="NZ_CP053564.1"/>
</dbReference>
<accession>A0A6M6JHQ1</accession>
<dbReference type="KEGG" id="pbro:HOP40_13405"/>
<keyword evidence="2" id="KW-1185">Reference proteome</keyword>
<reference evidence="1 2" key="1">
    <citation type="submission" date="2020-05" db="EMBL/GenBank/DDBJ databases">
        <authorList>
            <person name="Mo P."/>
        </authorList>
    </citation>
    <scope>NUCLEOTIDE SEQUENCE [LARGE SCALE GENOMIC DNA]</scope>
    <source>
        <strain evidence="1 2">Gen01</strain>
    </source>
</reference>
<evidence type="ECO:0000313" key="1">
    <source>
        <dbReference type="EMBL" id="QJY46695.1"/>
    </source>
</evidence>
<dbReference type="EMBL" id="CP053564">
    <property type="protein sequence ID" value="QJY46695.1"/>
    <property type="molecule type" value="Genomic_DNA"/>
</dbReference>
<proteinExistence type="predicted"/>
<sequence>MTAPAAGVNEDLLRRVLDHITTHPDQHSQDWWARRTDCGTVACIAGHTVLLTGHTIDFETPDEYGNHGTKLIDRRRVEDVAAELLGLNAEQAWRLFHDAVDLQACWAAARSITGGRIQRYVPRSTPPTK</sequence>
<dbReference type="AlphaFoldDB" id="A0A6M6JHQ1"/>